<organism evidence="2 3">
    <name type="scientific">Chitinophaga nivalis</name>
    <dbReference type="NCBI Taxonomy" id="2991709"/>
    <lineage>
        <taxon>Bacteria</taxon>
        <taxon>Pseudomonadati</taxon>
        <taxon>Bacteroidota</taxon>
        <taxon>Chitinophagia</taxon>
        <taxon>Chitinophagales</taxon>
        <taxon>Chitinophagaceae</taxon>
        <taxon>Chitinophaga</taxon>
    </lineage>
</organism>
<reference evidence="2 3" key="1">
    <citation type="submission" date="2022-10" db="EMBL/GenBank/DDBJ databases">
        <title>Chitinophaga nivalis PC15 sp. nov., isolated from Pyeongchang county, South Korea.</title>
        <authorList>
            <person name="Trinh H.N."/>
        </authorList>
    </citation>
    <scope>NUCLEOTIDE SEQUENCE [LARGE SCALE GENOMIC DNA]</scope>
    <source>
        <strain evidence="2 3">PC14</strain>
    </source>
</reference>
<keyword evidence="1" id="KW-1133">Transmembrane helix</keyword>
<gene>
    <name evidence="2" type="ORF">OL497_21650</name>
</gene>
<dbReference type="Pfam" id="PF14362">
    <property type="entry name" value="DUF4407"/>
    <property type="match status" value="1"/>
</dbReference>
<feature type="transmembrane region" description="Helical" evidence="1">
    <location>
        <begin position="70"/>
        <end position="93"/>
    </location>
</feature>
<feature type="transmembrane region" description="Helical" evidence="1">
    <location>
        <begin position="105"/>
        <end position="128"/>
    </location>
</feature>
<dbReference type="Proteomes" id="UP001207742">
    <property type="component" value="Unassembled WGS sequence"/>
</dbReference>
<keyword evidence="3" id="KW-1185">Reference proteome</keyword>
<comment type="caution">
    <text evidence="2">The sequence shown here is derived from an EMBL/GenBank/DDBJ whole genome shotgun (WGS) entry which is preliminary data.</text>
</comment>
<evidence type="ECO:0000313" key="2">
    <source>
        <dbReference type="EMBL" id="MCW3486522.1"/>
    </source>
</evidence>
<accession>A0ABT3IRA2</accession>
<dbReference type="EMBL" id="JAPDNS010000002">
    <property type="protein sequence ID" value="MCW3486522.1"/>
    <property type="molecule type" value="Genomic_DNA"/>
</dbReference>
<keyword evidence="1" id="KW-0812">Transmembrane</keyword>
<evidence type="ECO:0000256" key="1">
    <source>
        <dbReference type="SAM" id="Phobius"/>
    </source>
</evidence>
<proteinExistence type="predicted"/>
<dbReference type="RefSeq" id="WP_264733338.1">
    <property type="nucleotide sequence ID" value="NZ_JAPDNR010000001.1"/>
</dbReference>
<name>A0ABT3IRA2_9BACT</name>
<dbReference type="InterPro" id="IPR025519">
    <property type="entry name" value="DUF4407"/>
</dbReference>
<keyword evidence="1" id="KW-0472">Membrane</keyword>
<protein>
    <submittedName>
        <fullName evidence="2">DUF4407 domain-containing protein</fullName>
    </submittedName>
</protein>
<sequence>MNKETTTPAEPDGMTRFLWWLAAADAAILSTCQTEKERYRIIGISVFVTWMFATLAWGYFFSTIVSDDLVIGALALFFGFAVLSIDRTLIAAMSRNTGGLKIVPVIFRLVIAVTIGLFISQPVVLMLFKKDINTQLELNKQTRLDAFRAQLVKLNAGQRDPLLQSVSEGKQRLVNKAAEVKFYKDTYIKETDGTGGSGRIGESAVAKVKKLAWLKAEEELEALQRTVAPQQQQLEVQLAQMHRVDSLKEVAYMGTLTDGFLAQIEALHTLTDEHPPLKQRYRLIVFIITLIEIMPLLSKMLMPKGEYDEKLASAATQGMLTAQMETANSKALLQHYQQAALEADKAAVDHIFARTADLRREQADELVKAWHNREGSQYRDLWQQAKKLLLGRIM</sequence>
<evidence type="ECO:0000313" key="3">
    <source>
        <dbReference type="Proteomes" id="UP001207742"/>
    </source>
</evidence>
<feature type="transmembrane region" description="Helical" evidence="1">
    <location>
        <begin position="41"/>
        <end position="64"/>
    </location>
</feature>